<comment type="caution">
    <text evidence="2">The sequence shown here is derived from an EMBL/GenBank/DDBJ whole genome shotgun (WGS) entry which is preliminary data.</text>
</comment>
<dbReference type="EMBL" id="LASV01000264">
    <property type="protein sequence ID" value="KKA20381.1"/>
    <property type="molecule type" value="Genomic_DNA"/>
</dbReference>
<feature type="compositionally biased region" description="Basic residues" evidence="1">
    <location>
        <begin position="398"/>
        <end position="407"/>
    </location>
</feature>
<feature type="compositionally biased region" description="Basic and acidic residues" evidence="1">
    <location>
        <begin position="409"/>
        <end position="418"/>
    </location>
</feature>
<name>A0A0F4YRA0_RASE3</name>
<proteinExistence type="predicted"/>
<dbReference type="GeneID" id="25317933"/>
<evidence type="ECO:0000313" key="3">
    <source>
        <dbReference type="Proteomes" id="UP000053958"/>
    </source>
</evidence>
<gene>
    <name evidence="2" type="ORF">T310_5589</name>
</gene>
<organism evidence="2 3">
    <name type="scientific">Rasamsonia emersonii (strain ATCC 16479 / CBS 393.64 / IMI 116815)</name>
    <dbReference type="NCBI Taxonomy" id="1408163"/>
    <lineage>
        <taxon>Eukaryota</taxon>
        <taxon>Fungi</taxon>
        <taxon>Dikarya</taxon>
        <taxon>Ascomycota</taxon>
        <taxon>Pezizomycotina</taxon>
        <taxon>Eurotiomycetes</taxon>
        <taxon>Eurotiomycetidae</taxon>
        <taxon>Eurotiales</taxon>
        <taxon>Trichocomaceae</taxon>
        <taxon>Rasamsonia</taxon>
    </lineage>
</organism>
<evidence type="ECO:0000313" key="2">
    <source>
        <dbReference type="EMBL" id="KKA20381.1"/>
    </source>
</evidence>
<dbReference type="OrthoDB" id="3548654at2759"/>
<keyword evidence="3" id="KW-1185">Reference proteome</keyword>
<evidence type="ECO:0000256" key="1">
    <source>
        <dbReference type="SAM" id="MobiDB-lite"/>
    </source>
</evidence>
<feature type="region of interest" description="Disordered" evidence="1">
    <location>
        <begin position="152"/>
        <end position="185"/>
    </location>
</feature>
<dbReference type="Proteomes" id="UP000053958">
    <property type="component" value="Unassembled WGS sequence"/>
</dbReference>
<feature type="compositionally biased region" description="Polar residues" evidence="1">
    <location>
        <begin position="176"/>
        <end position="185"/>
    </location>
</feature>
<feature type="region of interest" description="Disordered" evidence="1">
    <location>
        <begin position="396"/>
        <end position="420"/>
    </location>
</feature>
<reference evidence="2 3" key="1">
    <citation type="submission" date="2015-04" db="EMBL/GenBank/DDBJ databases">
        <authorList>
            <person name="Heijne W.H."/>
            <person name="Fedorova N.D."/>
            <person name="Nierman W.C."/>
            <person name="Vollebregt A.W."/>
            <person name="Zhao Z."/>
            <person name="Wu L."/>
            <person name="Kumar M."/>
            <person name="Stam H."/>
            <person name="van den Berg M.A."/>
            <person name="Pel H.J."/>
        </authorList>
    </citation>
    <scope>NUCLEOTIDE SEQUENCE [LARGE SCALE GENOMIC DNA]</scope>
    <source>
        <strain evidence="2 3">CBS 393.64</strain>
    </source>
</reference>
<dbReference type="AlphaFoldDB" id="A0A0F4YRA0"/>
<dbReference type="RefSeq" id="XP_013326993.1">
    <property type="nucleotide sequence ID" value="XM_013471539.1"/>
</dbReference>
<accession>A0A0F4YRA0</accession>
<protein>
    <submittedName>
        <fullName evidence="2">Uncharacterized protein</fullName>
    </submittedName>
</protein>
<sequence length="475" mass="50842">MVEAARRGTPPRLQPIDLAGSSVFAARSSASTQGRFWHYVKEKDGRDGAPSPEQKTVEGAARATETSLQSVYAMAATSAASNALGIDPADNAVRPAGPCEYPSPAEERITISRATYEDLQANEQFLQKCLSAAIPSEKDRLELMRRARSASASASVSAHEDCPPAQTGSSSGSGSATPLKNFTASDSEEVLDGGRLLADPDGHRRYLGNSAGAAFLDQLREFASTVLPLVSQGDGCLGLSQMEDSFAVLLGRYQTHDSRPLFLPQVDPYYLPSFTEAETLLSTLPSFDDQTNDVSIHYWGNIIPYSAPSLLAAVARRALYAVKPPCHFECGPGRGKQIGDCTVSGFRAQSELLCARETSVPEPPGNSDSSAYPVSFPDGVLSAGRKSTRRSLLLHPTRGAHRNHVRIPSKLDDGRKGEAPVLDGLCPRQVGRSTAAKERTARLTLIDARFVSCLLGRPNMISDDDIGVDLPKDEP</sequence>